<accession>A0A4R8L867</accession>
<dbReference type="InterPro" id="IPR000182">
    <property type="entry name" value="GNAT_dom"/>
</dbReference>
<organism evidence="2 3">
    <name type="scientific">Paraburkholderia rhizosphaerae</name>
    <dbReference type="NCBI Taxonomy" id="480658"/>
    <lineage>
        <taxon>Bacteria</taxon>
        <taxon>Pseudomonadati</taxon>
        <taxon>Pseudomonadota</taxon>
        <taxon>Betaproteobacteria</taxon>
        <taxon>Burkholderiales</taxon>
        <taxon>Burkholderiaceae</taxon>
        <taxon>Paraburkholderia</taxon>
    </lineage>
</organism>
<dbReference type="GO" id="GO:0016747">
    <property type="term" value="F:acyltransferase activity, transferring groups other than amino-acyl groups"/>
    <property type="evidence" value="ECO:0007669"/>
    <property type="project" value="InterPro"/>
</dbReference>
<dbReference type="PANTHER" id="PTHR42791:SF1">
    <property type="entry name" value="N-ACETYLTRANSFERASE DOMAIN-CONTAINING PROTEIN"/>
    <property type="match status" value="1"/>
</dbReference>
<sequence>MNMLSESPRVVTIDASDDLDAAVAALVLANVEDPVMRWIFDTPWRVFTYAPQLYRVLATDAFHSGSVQWTDDGRAVACWQPPGVEHDGSEVAAIVREGCAPEKLGELGGVVEQLQHYRPKGPYWYLAALGVDPVAQSEGRGALLMKARLGECDAAHLPAYLWSSNQRNVPFYERHGFEVQAMLRVSTCPPMIPMVRPAR</sequence>
<dbReference type="Pfam" id="PF13673">
    <property type="entry name" value="Acetyltransf_10"/>
    <property type="match status" value="1"/>
</dbReference>
<dbReference type="Proteomes" id="UP000295509">
    <property type="component" value="Unassembled WGS sequence"/>
</dbReference>
<keyword evidence="3" id="KW-1185">Reference proteome</keyword>
<dbReference type="Gene3D" id="3.40.630.30">
    <property type="match status" value="1"/>
</dbReference>
<comment type="caution">
    <text evidence="2">The sequence shown here is derived from an EMBL/GenBank/DDBJ whole genome shotgun (WGS) entry which is preliminary data.</text>
</comment>
<dbReference type="PANTHER" id="PTHR42791">
    <property type="entry name" value="GNAT FAMILY ACETYLTRANSFERASE"/>
    <property type="match status" value="1"/>
</dbReference>
<evidence type="ECO:0000259" key="1">
    <source>
        <dbReference type="PROSITE" id="PS51186"/>
    </source>
</evidence>
<reference evidence="2 3" key="1">
    <citation type="submission" date="2019-03" db="EMBL/GenBank/DDBJ databases">
        <title>Genomic Encyclopedia of Type Strains, Phase III (KMG-III): the genomes of soil and plant-associated and newly described type strains.</title>
        <authorList>
            <person name="Whitman W."/>
        </authorList>
    </citation>
    <scope>NUCLEOTIDE SEQUENCE [LARGE SCALE GENOMIC DNA]</scope>
    <source>
        <strain evidence="2 3">LMG 29544</strain>
    </source>
</reference>
<gene>
    <name evidence="2" type="ORF">BX592_13255</name>
</gene>
<evidence type="ECO:0000313" key="3">
    <source>
        <dbReference type="Proteomes" id="UP000295509"/>
    </source>
</evidence>
<dbReference type="PROSITE" id="PS51186">
    <property type="entry name" value="GNAT"/>
    <property type="match status" value="1"/>
</dbReference>
<proteinExistence type="predicted"/>
<protein>
    <submittedName>
        <fullName evidence="2">Acetyltransferase (GNAT) family protein</fullName>
    </submittedName>
</protein>
<dbReference type="AlphaFoldDB" id="A0A4R8L867"/>
<keyword evidence="2" id="KW-0808">Transferase</keyword>
<dbReference type="EMBL" id="SORE01000032">
    <property type="protein sequence ID" value="TDY38318.1"/>
    <property type="molecule type" value="Genomic_DNA"/>
</dbReference>
<dbReference type="SUPFAM" id="SSF55729">
    <property type="entry name" value="Acyl-CoA N-acyltransferases (Nat)"/>
    <property type="match status" value="1"/>
</dbReference>
<dbReference type="InterPro" id="IPR016181">
    <property type="entry name" value="Acyl_CoA_acyltransferase"/>
</dbReference>
<feature type="domain" description="N-acetyltransferase" evidence="1">
    <location>
        <begin position="56"/>
        <end position="199"/>
    </location>
</feature>
<dbReference type="InterPro" id="IPR052523">
    <property type="entry name" value="Trichothecene_AcTrans"/>
</dbReference>
<name>A0A4R8L867_9BURK</name>
<dbReference type="OrthoDB" id="7057833at2"/>
<evidence type="ECO:0000313" key="2">
    <source>
        <dbReference type="EMBL" id="TDY38318.1"/>
    </source>
</evidence>